<gene>
    <name evidence="1" type="ORF">ACFOSH_05765</name>
</gene>
<sequence length="173" mass="18584">MSGPIPSADAVRTALTRLRTRTGPSAARPRSTDVGVRALFDLPVVKQATSADGLEPEAADKVIRRLAGQLPLTELAIVDAALSLGLLAKRLPGRREIASLYAADVGERRERLVDLWSGIHDWLGVPPPDTSMTVRGLRTTQEADAIEKLAELCVRESWPEPSPAEAGRSSRCS</sequence>
<protein>
    <submittedName>
        <fullName evidence="1">Uncharacterized protein</fullName>
    </submittedName>
</protein>
<evidence type="ECO:0000313" key="1">
    <source>
        <dbReference type="EMBL" id="MFC3448934.1"/>
    </source>
</evidence>
<dbReference type="RefSeq" id="WP_378237624.1">
    <property type="nucleotide sequence ID" value="NZ_JBHRWK010000011.1"/>
</dbReference>
<dbReference type="EMBL" id="JBHRWK010000011">
    <property type="protein sequence ID" value="MFC3448934.1"/>
    <property type="molecule type" value="Genomic_DNA"/>
</dbReference>
<dbReference type="Proteomes" id="UP001595645">
    <property type="component" value="Unassembled WGS sequence"/>
</dbReference>
<comment type="caution">
    <text evidence="1">The sequence shown here is derived from an EMBL/GenBank/DDBJ whole genome shotgun (WGS) entry which is preliminary data.</text>
</comment>
<name>A0ABV7NT75_9PSEU</name>
<reference evidence="2" key="1">
    <citation type="journal article" date="2019" name="Int. J. Syst. Evol. Microbiol.">
        <title>The Global Catalogue of Microorganisms (GCM) 10K type strain sequencing project: providing services to taxonomists for standard genome sequencing and annotation.</title>
        <authorList>
            <consortium name="The Broad Institute Genomics Platform"/>
            <consortium name="The Broad Institute Genome Sequencing Center for Infectious Disease"/>
            <person name="Wu L."/>
            <person name="Ma J."/>
        </authorList>
    </citation>
    <scope>NUCLEOTIDE SEQUENCE [LARGE SCALE GENOMIC DNA]</scope>
    <source>
        <strain evidence="2">CGMCC 4.7676</strain>
    </source>
</reference>
<keyword evidence="2" id="KW-1185">Reference proteome</keyword>
<proteinExistence type="predicted"/>
<evidence type="ECO:0000313" key="2">
    <source>
        <dbReference type="Proteomes" id="UP001595645"/>
    </source>
</evidence>
<accession>A0ABV7NT75</accession>
<organism evidence="1 2">
    <name type="scientific">Amycolatopsis speibonae</name>
    <dbReference type="NCBI Taxonomy" id="1450224"/>
    <lineage>
        <taxon>Bacteria</taxon>
        <taxon>Bacillati</taxon>
        <taxon>Actinomycetota</taxon>
        <taxon>Actinomycetes</taxon>
        <taxon>Pseudonocardiales</taxon>
        <taxon>Pseudonocardiaceae</taxon>
        <taxon>Amycolatopsis</taxon>
    </lineage>
</organism>